<dbReference type="InterPro" id="IPR036397">
    <property type="entry name" value="RNaseH_sf"/>
</dbReference>
<dbReference type="VEuPathDB" id="FungiDB:PV07_00197"/>
<dbReference type="GO" id="GO:0016616">
    <property type="term" value="F:oxidoreductase activity, acting on the CH-OH group of donors, NAD or NADP as acceptor"/>
    <property type="evidence" value="ECO:0007669"/>
    <property type="project" value="TreeGrafter"/>
</dbReference>
<dbReference type="FunFam" id="3.40.50.720:FF:000084">
    <property type="entry name" value="Short-chain dehydrogenase reductase"/>
    <property type="match status" value="1"/>
</dbReference>
<accession>A0A0D2CTT0</accession>
<dbReference type="HOGENOM" id="CLU_452694_0_0_1"/>
<dbReference type="PROSITE" id="PS00061">
    <property type="entry name" value="ADH_SHORT"/>
    <property type="match status" value="1"/>
</dbReference>
<dbReference type="NCBIfam" id="NF005559">
    <property type="entry name" value="PRK07231.1"/>
    <property type="match status" value="1"/>
</dbReference>
<feature type="domain" description="3'-5' exonuclease" evidence="4">
    <location>
        <begin position="355"/>
        <end position="499"/>
    </location>
</feature>
<dbReference type="Gene3D" id="3.40.50.720">
    <property type="entry name" value="NAD(P)-binding Rossmann-like Domain"/>
    <property type="match status" value="1"/>
</dbReference>
<dbReference type="InterPro" id="IPR020904">
    <property type="entry name" value="Sc_DH/Rdtase_CS"/>
</dbReference>
<keyword evidence="2" id="KW-0521">NADP</keyword>
<dbReference type="OrthoDB" id="4156109at2759"/>
<organism evidence="5 6">
    <name type="scientific">Cladophialophora immunda</name>
    <dbReference type="NCBI Taxonomy" id="569365"/>
    <lineage>
        <taxon>Eukaryota</taxon>
        <taxon>Fungi</taxon>
        <taxon>Dikarya</taxon>
        <taxon>Ascomycota</taxon>
        <taxon>Pezizomycotina</taxon>
        <taxon>Eurotiomycetes</taxon>
        <taxon>Chaetothyriomycetidae</taxon>
        <taxon>Chaetothyriales</taxon>
        <taxon>Herpotrichiellaceae</taxon>
        <taxon>Cladophialophora</taxon>
    </lineage>
</organism>
<dbReference type="PRINTS" id="PR00080">
    <property type="entry name" value="SDRFAMILY"/>
</dbReference>
<dbReference type="GO" id="GO:0008408">
    <property type="term" value="F:3'-5' exonuclease activity"/>
    <property type="evidence" value="ECO:0007669"/>
    <property type="project" value="InterPro"/>
</dbReference>
<dbReference type="InterPro" id="IPR012337">
    <property type="entry name" value="RNaseH-like_sf"/>
</dbReference>
<dbReference type="Proteomes" id="UP000054466">
    <property type="component" value="Unassembled WGS sequence"/>
</dbReference>
<dbReference type="InterPro" id="IPR002347">
    <property type="entry name" value="SDR_fam"/>
</dbReference>
<dbReference type="STRING" id="569365.A0A0D2CTT0"/>
<reference evidence="5 6" key="1">
    <citation type="submission" date="2015-01" db="EMBL/GenBank/DDBJ databases">
        <title>The Genome Sequence of Cladophialophora immunda CBS83496.</title>
        <authorList>
            <consortium name="The Broad Institute Genomics Platform"/>
            <person name="Cuomo C."/>
            <person name="de Hoog S."/>
            <person name="Gorbushina A."/>
            <person name="Stielow B."/>
            <person name="Teixiera M."/>
            <person name="Abouelleil A."/>
            <person name="Chapman S.B."/>
            <person name="Priest M."/>
            <person name="Young S.K."/>
            <person name="Wortman J."/>
            <person name="Nusbaum C."/>
            <person name="Birren B."/>
        </authorList>
    </citation>
    <scope>NUCLEOTIDE SEQUENCE [LARGE SCALE GENOMIC DNA]</scope>
    <source>
        <strain evidence="5 6">CBS 83496</strain>
    </source>
</reference>
<dbReference type="CDD" id="cd05233">
    <property type="entry name" value="SDR_c"/>
    <property type="match status" value="1"/>
</dbReference>
<dbReference type="RefSeq" id="XP_016253556.1">
    <property type="nucleotide sequence ID" value="XM_016386628.1"/>
</dbReference>
<dbReference type="SUPFAM" id="SSF53098">
    <property type="entry name" value="Ribonuclease H-like"/>
    <property type="match status" value="1"/>
</dbReference>
<dbReference type="GO" id="GO:0003676">
    <property type="term" value="F:nucleic acid binding"/>
    <property type="evidence" value="ECO:0007669"/>
    <property type="project" value="InterPro"/>
</dbReference>
<dbReference type="PRINTS" id="PR00081">
    <property type="entry name" value="GDHRDH"/>
</dbReference>
<sequence>MLIRDGKNYTSAIQGMASSINLLGGLLVWLETGSNELSPPKCLGAASEVRLAGPDSVLGRTCGKTYNISPLKQLSSIFTWNGILMKSILTNMTLSRLQGRVAIVTGASSGLGRNIALTFAANGAHVVCADLRPEGRLAPKDEKPTHEVINANGGKSIFVITDVADSTSVQALIQSSVDTFGRLDIMVNNAGIADEAYDPVPIYQATEERFDRTFQVNARGVFLGSKFAGIQMMKQSQIQHRDRGWILNIASALAVTGLTGTPCYAASKGAVLSMTRAIAMDFAPHLIHCNCIMPGFMDTKMIAGMVGDPNLRERLKNAHPFGRLGQPNDVANTALFLCSDDAKGVNAVGSGPQKNIYLIDIQTLGHCAFTTPGKSGKTLKDILESTDIPKVFFDVRNDSDALHYHFNIALQGVKDVQLMENASRRYGSKRLLNGLARCIEIDAVGDSLTKTKWKSTKTTGDRLFNPTMGGSYEVFNARPLAEDIKAYCVGDVQYLPHLEDLYWGKLTTAWREKVADATIRRVLESQMGNYQPFGKDRALGPWQDDQTSVRKVWDQDAMESFFDDFEGGCEGDFEDDYFGDWLDDGEDNDFEDWTRAPWQGPPS</sequence>
<dbReference type="Pfam" id="PF01612">
    <property type="entry name" value="DNA_pol_A_exo1"/>
    <property type="match status" value="1"/>
</dbReference>
<evidence type="ECO:0000256" key="1">
    <source>
        <dbReference type="ARBA" id="ARBA00006484"/>
    </source>
</evidence>
<dbReference type="Gene3D" id="3.30.420.10">
    <property type="entry name" value="Ribonuclease H-like superfamily/Ribonuclease H"/>
    <property type="match status" value="1"/>
</dbReference>
<dbReference type="GeneID" id="27339391"/>
<feature type="region of interest" description="Disordered" evidence="3">
    <location>
        <begin position="583"/>
        <end position="603"/>
    </location>
</feature>
<evidence type="ECO:0000259" key="4">
    <source>
        <dbReference type="Pfam" id="PF01612"/>
    </source>
</evidence>
<name>A0A0D2CTT0_9EURO</name>
<keyword evidence="6" id="KW-1185">Reference proteome</keyword>
<dbReference type="Pfam" id="PF13561">
    <property type="entry name" value="adh_short_C2"/>
    <property type="match status" value="1"/>
</dbReference>
<evidence type="ECO:0000256" key="3">
    <source>
        <dbReference type="SAM" id="MobiDB-lite"/>
    </source>
</evidence>
<evidence type="ECO:0000256" key="2">
    <source>
        <dbReference type="ARBA" id="ARBA00022857"/>
    </source>
</evidence>
<dbReference type="InterPro" id="IPR002562">
    <property type="entry name" value="3'-5'_exonuclease_dom"/>
</dbReference>
<dbReference type="InterPro" id="IPR036291">
    <property type="entry name" value="NAD(P)-bd_dom_sf"/>
</dbReference>
<dbReference type="PANTHER" id="PTHR42760">
    <property type="entry name" value="SHORT-CHAIN DEHYDROGENASES/REDUCTASES FAMILY MEMBER"/>
    <property type="match status" value="1"/>
</dbReference>
<evidence type="ECO:0000313" key="5">
    <source>
        <dbReference type="EMBL" id="KIW33340.1"/>
    </source>
</evidence>
<evidence type="ECO:0000313" key="6">
    <source>
        <dbReference type="Proteomes" id="UP000054466"/>
    </source>
</evidence>
<dbReference type="EMBL" id="KN847040">
    <property type="protein sequence ID" value="KIW33340.1"/>
    <property type="molecule type" value="Genomic_DNA"/>
</dbReference>
<protein>
    <recommendedName>
        <fullName evidence="4">3'-5' exonuclease domain-containing protein</fullName>
    </recommendedName>
</protein>
<dbReference type="SUPFAM" id="SSF51735">
    <property type="entry name" value="NAD(P)-binding Rossmann-fold domains"/>
    <property type="match status" value="1"/>
</dbReference>
<dbReference type="GO" id="GO:0006139">
    <property type="term" value="P:nucleobase-containing compound metabolic process"/>
    <property type="evidence" value="ECO:0007669"/>
    <property type="project" value="InterPro"/>
</dbReference>
<dbReference type="AlphaFoldDB" id="A0A0D2CTT0"/>
<gene>
    <name evidence="5" type="ORF">PV07_00197</name>
</gene>
<comment type="similarity">
    <text evidence="1">Belongs to the short-chain dehydrogenases/reductases (SDR) family.</text>
</comment>
<dbReference type="PANTHER" id="PTHR42760:SF124">
    <property type="entry name" value="SHORT-CHAIN DEHYDROGENASE_REDUCTASE"/>
    <property type="match status" value="1"/>
</dbReference>
<proteinExistence type="inferred from homology"/>